<keyword evidence="1" id="KW-1133">Transmembrane helix</keyword>
<feature type="transmembrane region" description="Helical" evidence="1">
    <location>
        <begin position="130"/>
        <end position="150"/>
    </location>
</feature>
<organism evidence="2 3">
    <name type="scientific">Achromobacter spanius</name>
    <dbReference type="NCBI Taxonomy" id="217203"/>
    <lineage>
        <taxon>Bacteria</taxon>
        <taxon>Pseudomonadati</taxon>
        <taxon>Pseudomonadota</taxon>
        <taxon>Betaproteobacteria</taxon>
        <taxon>Burkholderiales</taxon>
        <taxon>Alcaligenaceae</taxon>
        <taxon>Achromobacter</taxon>
    </lineage>
</organism>
<dbReference type="AlphaFoldDB" id="A0A2S5GNJ8"/>
<gene>
    <name evidence="2" type="ORF">C4E15_18410</name>
</gene>
<proteinExistence type="predicted"/>
<dbReference type="OrthoDB" id="9786302at2"/>
<keyword evidence="1" id="KW-0812">Transmembrane</keyword>
<feature type="transmembrane region" description="Helical" evidence="1">
    <location>
        <begin position="81"/>
        <end position="100"/>
    </location>
</feature>
<accession>A0A2S5GNJ8</accession>
<dbReference type="InterPro" id="IPR018729">
    <property type="entry name" value="DUF2269_transmembrane"/>
</dbReference>
<dbReference type="RefSeq" id="WP_046806225.1">
    <property type="nucleotide sequence ID" value="NZ_PREU01000008.1"/>
</dbReference>
<feature type="transmembrane region" description="Helical" evidence="1">
    <location>
        <begin position="39"/>
        <end position="61"/>
    </location>
</feature>
<feature type="transmembrane region" description="Helical" evidence="1">
    <location>
        <begin position="12"/>
        <end position="32"/>
    </location>
</feature>
<protein>
    <submittedName>
        <fullName evidence="2">DUF2269 domain-containing protein</fullName>
    </submittedName>
</protein>
<reference evidence="2 3" key="1">
    <citation type="submission" date="2018-02" db="EMBL/GenBank/DDBJ databases">
        <title>Draft Genome of Achromobacter spanius stain 6.</title>
        <authorList>
            <person name="Gunasekera T.S."/>
            <person name="Radwan O."/>
            <person name="Ruiz O.N."/>
        </authorList>
    </citation>
    <scope>NUCLEOTIDE SEQUENCE [LARGE SCALE GENOMIC DNA]</scope>
    <source>
        <strain evidence="2 3">6</strain>
    </source>
</reference>
<dbReference type="Pfam" id="PF10027">
    <property type="entry name" value="DUF2269"/>
    <property type="match status" value="1"/>
</dbReference>
<dbReference type="Proteomes" id="UP000239990">
    <property type="component" value="Unassembled WGS sequence"/>
</dbReference>
<comment type="caution">
    <text evidence="2">The sequence shown here is derived from an EMBL/GenBank/DDBJ whole genome shotgun (WGS) entry which is preliminary data.</text>
</comment>
<evidence type="ECO:0000313" key="3">
    <source>
        <dbReference type="Proteomes" id="UP000239990"/>
    </source>
</evidence>
<keyword evidence="1" id="KW-0472">Membrane</keyword>
<evidence type="ECO:0000313" key="2">
    <source>
        <dbReference type="EMBL" id="PPA74672.1"/>
    </source>
</evidence>
<evidence type="ECO:0000256" key="1">
    <source>
        <dbReference type="SAM" id="Phobius"/>
    </source>
</evidence>
<sequence length="154" mass="17233">MEYLWFKLLHILSSTLLFGTGIGSAFYLLCVVLRRDVKVVASVARVVVVADWLFTATTAVIQPLTGWYLAHLMQLPLNTPWLSASLMLYAVAIACWLPVVRLQMLMRDSATASAAAGEPLSPRFMRYFRAWFVLGFPALGAFLGIFWLMVFKPA</sequence>
<dbReference type="EMBL" id="PREU01000008">
    <property type="protein sequence ID" value="PPA74672.1"/>
    <property type="molecule type" value="Genomic_DNA"/>
</dbReference>
<name>A0A2S5GNJ8_9BURK</name>